<dbReference type="InterPro" id="IPR041018">
    <property type="entry name" value="ADPRTs_Tse2"/>
</dbReference>
<dbReference type="Pfam" id="PF18648">
    <property type="entry name" value="ADPRTs_Tse2"/>
    <property type="match status" value="1"/>
</dbReference>
<evidence type="ECO:0000313" key="3">
    <source>
        <dbReference type="Proteomes" id="UP000078559"/>
    </source>
</evidence>
<dbReference type="EMBL" id="KN796136">
    <property type="protein sequence ID" value="KUI64401.1"/>
    <property type="molecule type" value="Genomic_DNA"/>
</dbReference>
<gene>
    <name evidence="2" type="ORF">VM1G_11198</name>
</gene>
<dbReference type="Proteomes" id="UP000078559">
    <property type="component" value="Unassembled WGS sequence"/>
</dbReference>
<keyword evidence="3" id="KW-1185">Reference proteome</keyword>
<feature type="domain" description="Tse2 ADP-ribosyltransferase toxin" evidence="1">
    <location>
        <begin position="67"/>
        <end position="161"/>
    </location>
</feature>
<proteinExistence type="predicted"/>
<sequence>MAMAMARPLFRGLMRRQPPMARPHSFAGVLAQQFHTTATNLTSISPPIPKKLHAEIKSIYTDSFPYTLYFYNTRGPKLALCHYDRQMDERGDWHHRHGSHVIVNKDGLVDPEDPSRINGIPMFPNTILQYEILRLNWEWAENLKEEGQDLPPPWIFTIPKG</sequence>
<protein>
    <recommendedName>
        <fullName evidence="1">Tse2 ADP-ribosyltransferase toxin domain-containing protein</fullName>
    </recommendedName>
</protein>
<reference evidence="2" key="1">
    <citation type="submission" date="2014-12" db="EMBL/GenBank/DDBJ databases">
        <title>Genome Sequence of Valsa Canker Pathogens Uncovers a Specific Adaption of Colonization on Woody Bark.</title>
        <authorList>
            <person name="Yin Z."/>
            <person name="Liu H."/>
            <person name="Gao X."/>
            <person name="Li Z."/>
            <person name="Song N."/>
            <person name="Ke X."/>
            <person name="Dai Q."/>
            <person name="Wu Y."/>
            <person name="Sun Y."/>
            <person name="Xu J.-R."/>
            <person name="Kang Z.K."/>
            <person name="Wang L."/>
            <person name="Huang L."/>
        </authorList>
    </citation>
    <scope>NUCLEOTIDE SEQUENCE [LARGE SCALE GENOMIC DNA]</scope>
    <source>
        <strain evidence="2">03-8</strain>
    </source>
</reference>
<accession>A0A194VJT0</accession>
<evidence type="ECO:0000259" key="1">
    <source>
        <dbReference type="Pfam" id="PF18648"/>
    </source>
</evidence>
<dbReference type="AlphaFoldDB" id="A0A194VJT0"/>
<organism evidence="2 3">
    <name type="scientific">Cytospora mali</name>
    <name type="common">Apple Valsa canker fungus</name>
    <name type="synonym">Valsa mali</name>
    <dbReference type="NCBI Taxonomy" id="578113"/>
    <lineage>
        <taxon>Eukaryota</taxon>
        <taxon>Fungi</taxon>
        <taxon>Dikarya</taxon>
        <taxon>Ascomycota</taxon>
        <taxon>Pezizomycotina</taxon>
        <taxon>Sordariomycetes</taxon>
        <taxon>Sordariomycetidae</taxon>
        <taxon>Diaporthales</taxon>
        <taxon>Cytosporaceae</taxon>
        <taxon>Cytospora</taxon>
    </lineage>
</organism>
<evidence type="ECO:0000313" key="2">
    <source>
        <dbReference type="EMBL" id="KUI64401.1"/>
    </source>
</evidence>
<name>A0A194VJT0_CYTMA</name>